<sequence length="328" mass="37814">MPTTTGSAAVEKKGDVDKPELTLADVMQSVNTTIATQSSQSDSITILNKRITEIENVVYKEKEKDREGEIDRTPKVFSKRTGRSFIFQSLRNQKKCFYYSRLIIYIVFEKRAFQGTTDVTRPPKEDLSTLWKYWCVLIAECDLDKSTLEVRNRNKPFRARLRPLSTRSNVENPMCLQEIQSALIQEETYYRLSPQRVSHLFQEDLKQVCAFCKTHPPSRPMTVEAILQILSLSNNLRIPVDAFIAFRSGPSADKSMAQFLRRLEQAFHRIPSRERAEKKAECAIEYTLQTHAGMVWNTLDQQNDAFPLHNALSIAWKTAERQQNSTIQ</sequence>
<proteinExistence type="predicted"/>
<evidence type="ECO:0000313" key="2">
    <source>
        <dbReference type="Proteomes" id="UP000275772"/>
    </source>
</evidence>
<dbReference type="Proteomes" id="UP000275772">
    <property type="component" value="Unassembled WGS sequence"/>
</dbReference>
<reference evidence="1 2" key="1">
    <citation type="submission" date="2017-11" db="EMBL/GenBank/DDBJ databases">
        <authorList>
            <person name="Kracher B."/>
        </authorList>
    </citation>
    <scope>NUCLEOTIDE SEQUENCE [LARGE SCALE GENOMIC DNA]</scope>
    <source>
        <strain evidence="1 2">RACE1</strain>
    </source>
</reference>
<dbReference type="AlphaFoldDB" id="A0A383UQL0"/>
<gene>
    <name evidence="1" type="ORF">BLGHR1_12628</name>
</gene>
<protein>
    <submittedName>
        <fullName evidence="1">Uncharacterized protein</fullName>
    </submittedName>
</protein>
<dbReference type="VEuPathDB" id="FungiDB:BLGHR1_12628"/>
<dbReference type="EMBL" id="UNSH01000041">
    <property type="protein sequence ID" value="SZF01855.1"/>
    <property type="molecule type" value="Genomic_DNA"/>
</dbReference>
<evidence type="ECO:0000313" key="1">
    <source>
        <dbReference type="EMBL" id="SZF01855.1"/>
    </source>
</evidence>
<organism evidence="1 2">
    <name type="scientific">Blumeria hordei</name>
    <name type="common">Barley powdery mildew</name>
    <name type="synonym">Blumeria graminis f. sp. hordei</name>
    <dbReference type="NCBI Taxonomy" id="2867405"/>
    <lineage>
        <taxon>Eukaryota</taxon>
        <taxon>Fungi</taxon>
        <taxon>Dikarya</taxon>
        <taxon>Ascomycota</taxon>
        <taxon>Pezizomycotina</taxon>
        <taxon>Leotiomycetes</taxon>
        <taxon>Erysiphales</taxon>
        <taxon>Erysiphaceae</taxon>
        <taxon>Blumeria</taxon>
    </lineage>
</organism>
<name>A0A383UQL0_BLUHO</name>
<accession>A0A383UQL0</accession>